<evidence type="ECO:0000256" key="1">
    <source>
        <dbReference type="SAM" id="Phobius"/>
    </source>
</evidence>
<dbReference type="Proteomes" id="UP000309450">
    <property type="component" value="Unassembled WGS sequence"/>
</dbReference>
<protein>
    <recommendedName>
        <fullName evidence="4">DUF304 domain-containing protein</fullName>
    </recommendedName>
</protein>
<gene>
    <name evidence="2" type="ORF">E7811_05270</name>
</gene>
<keyword evidence="1" id="KW-0472">Membrane</keyword>
<accession>A0A4S3MTD1</accession>
<reference evidence="2 3" key="1">
    <citation type="submission" date="2019-04" db="EMBL/GenBank/DDBJ databases">
        <title>Draft genome sequence of Gemmobacter aestuarii sp. nov.</title>
        <authorList>
            <person name="Hameed A."/>
            <person name="Lin S.-Y."/>
            <person name="Shahina M."/>
            <person name="Lai W.-A."/>
            <person name="Young C.-C."/>
        </authorList>
    </citation>
    <scope>NUCLEOTIDE SEQUENCE [LARGE SCALE GENOMIC DNA]</scope>
    <source>
        <strain evidence="2 3">CC-PW-75</strain>
    </source>
</reference>
<dbReference type="OrthoDB" id="7861868at2"/>
<dbReference type="EMBL" id="SSND01000001">
    <property type="protein sequence ID" value="THD85866.1"/>
    <property type="molecule type" value="Genomic_DNA"/>
</dbReference>
<sequence>MGVTVPLAEGERLLDEFRADRMAYVKSHLIMAVLGGAVAGLVLVWMGNPDPWIGPVAAILALGARGWYLASEALAAVWRLTDRRLIGPGGRQIGLAEMETVRPFFGDVQVVTRSGDKHLLKYLADPADAVARITDAKNGKRKPRR</sequence>
<proteinExistence type="predicted"/>
<evidence type="ECO:0008006" key="4">
    <source>
        <dbReference type="Google" id="ProtNLM"/>
    </source>
</evidence>
<evidence type="ECO:0000313" key="3">
    <source>
        <dbReference type="Proteomes" id="UP000309450"/>
    </source>
</evidence>
<keyword evidence="3" id="KW-1185">Reference proteome</keyword>
<feature type="transmembrane region" description="Helical" evidence="1">
    <location>
        <begin position="28"/>
        <end position="46"/>
    </location>
</feature>
<comment type="caution">
    <text evidence="2">The sequence shown here is derived from an EMBL/GenBank/DDBJ whole genome shotgun (WGS) entry which is preliminary data.</text>
</comment>
<keyword evidence="1" id="KW-1133">Transmembrane helix</keyword>
<dbReference type="AlphaFoldDB" id="A0A4S3MTD1"/>
<organism evidence="2 3">
    <name type="scientific">Aliigemmobacter aestuarii</name>
    <dbReference type="NCBI Taxonomy" id="1445661"/>
    <lineage>
        <taxon>Bacteria</taxon>
        <taxon>Pseudomonadati</taxon>
        <taxon>Pseudomonadota</taxon>
        <taxon>Alphaproteobacteria</taxon>
        <taxon>Rhodobacterales</taxon>
        <taxon>Paracoccaceae</taxon>
        <taxon>Aliigemmobacter</taxon>
    </lineage>
</organism>
<keyword evidence="1" id="KW-0812">Transmembrane</keyword>
<feature type="transmembrane region" description="Helical" evidence="1">
    <location>
        <begin position="52"/>
        <end position="70"/>
    </location>
</feature>
<evidence type="ECO:0000313" key="2">
    <source>
        <dbReference type="EMBL" id="THD85866.1"/>
    </source>
</evidence>
<name>A0A4S3MTD1_9RHOB</name>